<protein>
    <recommendedName>
        <fullName evidence="1">Fibronectin type-III domain-containing protein</fullName>
    </recommendedName>
</protein>
<dbReference type="SUPFAM" id="SSF110296">
    <property type="entry name" value="Oligoxyloglucan reducing end-specific cellobiohydrolase"/>
    <property type="match status" value="1"/>
</dbReference>
<dbReference type="InterPro" id="IPR036116">
    <property type="entry name" value="FN3_sf"/>
</dbReference>
<dbReference type="AlphaFoldDB" id="A0A4Q7ZB51"/>
<evidence type="ECO:0000313" key="3">
    <source>
        <dbReference type="Proteomes" id="UP000292423"/>
    </source>
</evidence>
<accession>A0A4Q7ZB51</accession>
<keyword evidence="3" id="KW-1185">Reference proteome</keyword>
<dbReference type="PROSITE" id="PS50853">
    <property type="entry name" value="FN3"/>
    <property type="match status" value="1"/>
</dbReference>
<dbReference type="InterPro" id="IPR003961">
    <property type="entry name" value="FN3_dom"/>
</dbReference>
<dbReference type="Proteomes" id="UP000292423">
    <property type="component" value="Unassembled WGS sequence"/>
</dbReference>
<proteinExistence type="predicted"/>
<dbReference type="EMBL" id="SHKX01000010">
    <property type="protein sequence ID" value="RZU47832.1"/>
    <property type="molecule type" value="Genomic_DNA"/>
</dbReference>
<comment type="caution">
    <text evidence="2">The sequence shown here is derived from an EMBL/GenBank/DDBJ whole genome shotgun (WGS) entry which is preliminary data.</text>
</comment>
<dbReference type="InterPro" id="IPR013783">
    <property type="entry name" value="Ig-like_fold"/>
</dbReference>
<name>A0A4Q7ZB51_9GAMM</name>
<evidence type="ECO:0000259" key="1">
    <source>
        <dbReference type="PROSITE" id="PS50853"/>
    </source>
</evidence>
<dbReference type="SMART" id="SM00060">
    <property type="entry name" value="FN3"/>
    <property type="match status" value="1"/>
</dbReference>
<sequence length="952" mass="96270">MTATGQTLPCAVQASGGTINGVANPNAYESIATSAGTVNVTPVTDLVMANLTATDFNGLNGTALSAIAAANVTTAINNVRAALGLTTLNAINPLTGAFTPTSGNLMDDTLSALKTAMTDAGVTQADLVAAAHTALGSAFTAPSGLAAAWTQAYTATTSGTSGFTLSSANGFGGVIGIGNELYILGANLGVTGDPVTVTFAGGATANTTQTTANTITVVIPIGAQSGKITVKNTRTNASATSDFDIVLPVLASRCISYSNTETPLPVTGAAATSFSDCTKQAPDGQKVVWLNNSYVAVGGGVTKSSSDGYLWTDTGTVVDRIAFNGVRWVGIKTNTSTIRLISSTDTTPTAWNTTNFTLSNPGELTDIHVANGRFFVSTNNGNFLTSTDGLSWTETARGLCGGASSSPLYAGNAANILWTGLKYQFRMQGTSFAPVSMCTSTDGITWATEAAGVPPSDVYAWNGTKYVASTATGIQTSVDRNTWIKSPIAAPVLSQILWTGTQFIGLENVTAGASNTKIHTSTDGLHWVEKTLPLPNGIQLVNASLAYSPTLKRTVVTGQFAISGMYVTPASKALFVLHDEPSAAVVATLPAPDGVSALASGNSITVSWNAVSGAAGYDVYRATTPGLSVNAMTKIASGGTATSLTDSGLTGSTTYYYKVLAVVDAATVTTASAEVSAATPMTWTNHIGLVSSVHFLGVTWTGDRFVAIGGGGRIYTSPTGAVWTFRSSGTTTALNGVAGTSSLIVAVDSAGGIRTSADGAAWTLQSSGTANYLSSAASSGSLFVVVGDKGLILTSPDGVTWTPRTSGTTSYLAGVAWAGNQFVATGAGGTILTSPNGVDWTARTSGTTVQLSSVARSSDLYVAVGGSGTVLTSPDGVSWTARTSGTTSTLNSVSWSGSQFVAVGIGATLITSGKGVTWSAGAPGSTQDLNGVTWSGNQFLVVGRNNTIVTSP</sequence>
<dbReference type="SUPFAM" id="SSF49265">
    <property type="entry name" value="Fibronectin type III"/>
    <property type="match status" value="1"/>
</dbReference>
<reference evidence="2 3" key="1">
    <citation type="submission" date="2019-02" db="EMBL/GenBank/DDBJ databases">
        <title>Genomic Encyclopedia of Type Strains, Phase IV (KMG-IV): sequencing the most valuable type-strain genomes for metagenomic binning, comparative biology and taxonomic classification.</title>
        <authorList>
            <person name="Goeker M."/>
        </authorList>
    </citation>
    <scope>NUCLEOTIDE SEQUENCE [LARGE SCALE GENOMIC DNA]</scope>
    <source>
        <strain evidence="2 3">DSM 105135</strain>
    </source>
</reference>
<feature type="domain" description="Fibronectin type-III" evidence="1">
    <location>
        <begin position="589"/>
        <end position="682"/>
    </location>
</feature>
<dbReference type="Gene3D" id="2.60.40.10">
    <property type="entry name" value="Immunoglobulins"/>
    <property type="match status" value="2"/>
</dbReference>
<dbReference type="Pfam" id="PF25852">
    <property type="entry name" value="DUF6242_C"/>
    <property type="match status" value="1"/>
</dbReference>
<evidence type="ECO:0000313" key="2">
    <source>
        <dbReference type="EMBL" id="RZU47832.1"/>
    </source>
</evidence>
<organism evidence="2 3">
    <name type="scientific">Fluviicoccus keumensis</name>
    <dbReference type="NCBI Taxonomy" id="1435465"/>
    <lineage>
        <taxon>Bacteria</taxon>
        <taxon>Pseudomonadati</taxon>
        <taxon>Pseudomonadota</taxon>
        <taxon>Gammaproteobacteria</taxon>
        <taxon>Moraxellales</taxon>
        <taxon>Moraxellaceae</taxon>
        <taxon>Fluviicoccus</taxon>
    </lineage>
</organism>
<dbReference type="InterPro" id="IPR058667">
    <property type="entry name" value="DUF6242_C"/>
</dbReference>
<gene>
    <name evidence="2" type="ORF">EV700_0799</name>
</gene>
<dbReference type="CDD" id="cd00063">
    <property type="entry name" value="FN3"/>
    <property type="match status" value="1"/>
</dbReference>